<reference evidence="11" key="1">
    <citation type="submission" date="2025-08" db="UniProtKB">
        <authorList>
            <consortium name="Ensembl"/>
        </authorList>
    </citation>
    <scope>IDENTIFICATION</scope>
</reference>
<dbReference type="AlphaFoldDB" id="A0A8C5PBE9"/>
<evidence type="ECO:0000256" key="1">
    <source>
        <dbReference type="ARBA" id="ARBA00004221"/>
    </source>
</evidence>
<dbReference type="PANTHER" id="PTHR31613">
    <property type="entry name" value="AUGURIN"/>
    <property type="match status" value="1"/>
</dbReference>
<dbReference type="GO" id="GO:0042127">
    <property type="term" value="P:regulation of cell population proliferation"/>
    <property type="evidence" value="ECO:0007669"/>
    <property type="project" value="TreeGrafter"/>
</dbReference>
<proteinExistence type="inferred from homology"/>
<keyword evidence="10" id="KW-0472">Membrane</keyword>
<dbReference type="GO" id="GO:0005615">
    <property type="term" value="C:extracellular space"/>
    <property type="evidence" value="ECO:0007669"/>
    <property type="project" value="TreeGrafter"/>
</dbReference>
<comment type="subcellular location">
    <subcellularLocation>
        <location evidence="1">Apical cell membrane</location>
    </subcellularLocation>
    <subcellularLocation>
        <location evidence="2">Cytoplasm</location>
    </subcellularLocation>
    <subcellularLocation>
        <location evidence="3">Secreted</location>
    </subcellularLocation>
</comment>
<evidence type="ECO:0000256" key="6">
    <source>
        <dbReference type="ARBA" id="ARBA00022490"/>
    </source>
</evidence>
<evidence type="ECO:0000256" key="7">
    <source>
        <dbReference type="ARBA" id="ARBA00022525"/>
    </source>
</evidence>
<keyword evidence="9" id="KW-0732">Signal</keyword>
<evidence type="ECO:0000256" key="8">
    <source>
        <dbReference type="ARBA" id="ARBA00022685"/>
    </source>
</evidence>
<keyword evidence="6" id="KW-0963">Cytoplasm</keyword>
<dbReference type="Ensembl" id="ENSLLET00000011125.1">
    <property type="protein sequence ID" value="ENSLLEP00000010710.1"/>
    <property type="gene ID" value="ENSLLEG00000006831.1"/>
</dbReference>
<dbReference type="InterPro" id="IPR028173">
    <property type="entry name" value="Augurin"/>
</dbReference>
<dbReference type="GO" id="GO:0031145">
    <property type="term" value="P:anaphase-promoting complex-dependent catabolic process"/>
    <property type="evidence" value="ECO:0007669"/>
    <property type="project" value="TreeGrafter"/>
</dbReference>
<name>A0A8C5PBE9_9ANUR</name>
<reference evidence="11" key="2">
    <citation type="submission" date="2025-09" db="UniProtKB">
        <authorList>
            <consortium name="Ensembl"/>
        </authorList>
    </citation>
    <scope>IDENTIFICATION</scope>
</reference>
<evidence type="ECO:0000313" key="12">
    <source>
        <dbReference type="Proteomes" id="UP000694569"/>
    </source>
</evidence>
<keyword evidence="5" id="KW-1003">Cell membrane</keyword>
<evidence type="ECO:0000256" key="5">
    <source>
        <dbReference type="ARBA" id="ARBA00022475"/>
    </source>
</evidence>
<dbReference type="PANTHER" id="PTHR31613:SF2">
    <property type="entry name" value="AUGURIN"/>
    <property type="match status" value="1"/>
</dbReference>
<evidence type="ECO:0000313" key="11">
    <source>
        <dbReference type="Ensembl" id="ENSLLEP00000010710.1"/>
    </source>
</evidence>
<dbReference type="Proteomes" id="UP000694569">
    <property type="component" value="Unplaced"/>
</dbReference>
<gene>
    <name evidence="11" type="primary">ECRG4</name>
</gene>
<dbReference type="OrthoDB" id="8915498at2759"/>
<sequence>MHGSKLFFSGKRIYVQKMAILDSKRRYLPSFIFLRQRFGLSSVFLAFLLVILLSPDSSSGNKLRKMLQKREASEPAKSAVAVEGNKANEFLNSLKRPKRQLWDRSRPEVQQWYQQFLYLGFDETKYEDDMQYWMNQGRGGSEYYGGFHQHHYDEDAPIGPRNPQTFRHGAGVNYDDY</sequence>
<evidence type="ECO:0000256" key="2">
    <source>
        <dbReference type="ARBA" id="ARBA00004496"/>
    </source>
</evidence>
<evidence type="ECO:0000256" key="10">
    <source>
        <dbReference type="ARBA" id="ARBA00023136"/>
    </source>
</evidence>
<accession>A0A8C5PBE9</accession>
<dbReference type="GO" id="GO:0090398">
    <property type="term" value="P:cellular senescence"/>
    <property type="evidence" value="ECO:0007669"/>
    <property type="project" value="TreeGrafter"/>
</dbReference>
<dbReference type="GO" id="GO:0070314">
    <property type="term" value="P:G1 to G0 transition"/>
    <property type="evidence" value="ECO:0007669"/>
    <property type="project" value="TreeGrafter"/>
</dbReference>
<dbReference type="GO" id="GO:0005737">
    <property type="term" value="C:cytoplasm"/>
    <property type="evidence" value="ECO:0007669"/>
    <property type="project" value="UniProtKB-SubCell"/>
</dbReference>
<dbReference type="GO" id="GO:0007417">
    <property type="term" value="P:central nervous system development"/>
    <property type="evidence" value="ECO:0007669"/>
    <property type="project" value="TreeGrafter"/>
</dbReference>
<protein>
    <submittedName>
        <fullName evidence="11">ECRG4 augurin</fullName>
    </submittedName>
</protein>
<evidence type="ECO:0000256" key="4">
    <source>
        <dbReference type="ARBA" id="ARBA00011014"/>
    </source>
</evidence>
<keyword evidence="7" id="KW-0964">Secreted</keyword>
<dbReference type="GeneTree" id="ENSGT00390000000145"/>
<keyword evidence="12" id="KW-1185">Reference proteome</keyword>
<evidence type="ECO:0000256" key="9">
    <source>
        <dbReference type="ARBA" id="ARBA00022729"/>
    </source>
</evidence>
<dbReference type="Pfam" id="PF15187">
    <property type="entry name" value="Augurin"/>
    <property type="match status" value="1"/>
</dbReference>
<keyword evidence="8" id="KW-0165">Cleavage on pair of basic residues</keyword>
<dbReference type="GO" id="GO:0016324">
    <property type="term" value="C:apical plasma membrane"/>
    <property type="evidence" value="ECO:0007669"/>
    <property type="project" value="UniProtKB-SubCell"/>
</dbReference>
<comment type="similarity">
    <text evidence="4">Belongs to the augurin family.</text>
</comment>
<evidence type="ECO:0000256" key="3">
    <source>
        <dbReference type="ARBA" id="ARBA00004613"/>
    </source>
</evidence>
<organism evidence="11 12">
    <name type="scientific">Leptobrachium leishanense</name>
    <name type="common">Leishan spiny toad</name>
    <dbReference type="NCBI Taxonomy" id="445787"/>
    <lineage>
        <taxon>Eukaryota</taxon>
        <taxon>Metazoa</taxon>
        <taxon>Chordata</taxon>
        <taxon>Craniata</taxon>
        <taxon>Vertebrata</taxon>
        <taxon>Euteleostomi</taxon>
        <taxon>Amphibia</taxon>
        <taxon>Batrachia</taxon>
        <taxon>Anura</taxon>
        <taxon>Pelobatoidea</taxon>
        <taxon>Megophryidae</taxon>
        <taxon>Leptobrachium</taxon>
    </lineage>
</organism>